<name>A0AAQ3NPL2_VIGMU</name>
<organism evidence="1 2">
    <name type="scientific">Vigna mungo</name>
    <name type="common">Black gram</name>
    <name type="synonym">Phaseolus mungo</name>
    <dbReference type="NCBI Taxonomy" id="3915"/>
    <lineage>
        <taxon>Eukaryota</taxon>
        <taxon>Viridiplantae</taxon>
        <taxon>Streptophyta</taxon>
        <taxon>Embryophyta</taxon>
        <taxon>Tracheophyta</taxon>
        <taxon>Spermatophyta</taxon>
        <taxon>Magnoliopsida</taxon>
        <taxon>eudicotyledons</taxon>
        <taxon>Gunneridae</taxon>
        <taxon>Pentapetalae</taxon>
        <taxon>rosids</taxon>
        <taxon>fabids</taxon>
        <taxon>Fabales</taxon>
        <taxon>Fabaceae</taxon>
        <taxon>Papilionoideae</taxon>
        <taxon>50 kb inversion clade</taxon>
        <taxon>NPAAA clade</taxon>
        <taxon>indigoferoid/millettioid clade</taxon>
        <taxon>Phaseoleae</taxon>
        <taxon>Vigna</taxon>
    </lineage>
</organism>
<gene>
    <name evidence="1" type="ORF">V8G54_017305</name>
</gene>
<keyword evidence="2" id="KW-1185">Reference proteome</keyword>
<dbReference type="EMBL" id="CP144696">
    <property type="protein sequence ID" value="WVZ12775.1"/>
    <property type="molecule type" value="Genomic_DNA"/>
</dbReference>
<reference evidence="1 2" key="1">
    <citation type="journal article" date="2023" name="Life. Sci Alliance">
        <title>Evolutionary insights into 3D genome organization and epigenetic landscape of Vigna mungo.</title>
        <authorList>
            <person name="Junaid A."/>
            <person name="Singh B."/>
            <person name="Bhatia S."/>
        </authorList>
    </citation>
    <scope>NUCLEOTIDE SEQUENCE [LARGE SCALE GENOMIC DNA]</scope>
    <source>
        <strain evidence="1">Urdbean</strain>
    </source>
</reference>
<accession>A0AAQ3NPL2</accession>
<dbReference type="AlphaFoldDB" id="A0AAQ3NPL2"/>
<dbReference type="Proteomes" id="UP001374535">
    <property type="component" value="Chromosome 5"/>
</dbReference>
<evidence type="ECO:0000313" key="1">
    <source>
        <dbReference type="EMBL" id="WVZ12775.1"/>
    </source>
</evidence>
<proteinExistence type="predicted"/>
<protein>
    <submittedName>
        <fullName evidence="1">Uncharacterized protein</fullName>
    </submittedName>
</protein>
<evidence type="ECO:0000313" key="2">
    <source>
        <dbReference type="Proteomes" id="UP001374535"/>
    </source>
</evidence>
<sequence>MLSSVSRFPNIVLSASLGILEAPPLPQKELISFFNNNNRNLKRFSSEFVNTVCSKQKWQVRIAFPVSPYSYTAKLTVIGKKKIMYKIITKGIYMLKSVTACNFFITGTNQYSYTL</sequence>